<sequence length="288" mass="31795">MIRKIGKNLDHYYFHQVVGAFFYAIMLSLALNYFWLPGHVYSSGFTGLAQLVDTLTGGKINVAWAIALVNMPLLLLAWFTLSKRFAIFTAMAVLLSAAFVPLFATKTVLTPDPLINAIFGGGINGMAVGTALRCGVGTGGLDIIGMELKHQFRMKVGSVNLAFNALIMVGAGLTYGWQYALYSIIGVVVSAHFIDLFYTHQQQIQEMIVTNKPEEMTDTIQNKMRRGVTIIDSAHGGYTGRDRSILLTVVTQHELPELRHAIKEVDPNAFYSESKVEHTGGRFYEPEP</sequence>
<feature type="domain" description="DUF2179" evidence="7">
    <location>
        <begin position="226"/>
        <end position="278"/>
    </location>
</feature>
<evidence type="ECO:0000256" key="2">
    <source>
        <dbReference type="ARBA" id="ARBA00022475"/>
    </source>
</evidence>
<evidence type="ECO:0000313" key="8">
    <source>
        <dbReference type="EMBL" id="CAK1243214.1"/>
    </source>
</evidence>
<keyword evidence="5 6" id="KW-0472">Membrane</keyword>
<feature type="transmembrane region" description="Helical" evidence="6">
    <location>
        <begin position="60"/>
        <end position="78"/>
    </location>
</feature>
<keyword evidence="2" id="KW-1003">Cell membrane</keyword>
<dbReference type="PANTHER" id="PTHR33545:SF5">
    <property type="entry name" value="UPF0750 MEMBRANE PROTEIN YITT"/>
    <property type="match status" value="1"/>
</dbReference>
<organism evidence="8 9">
    <name type="scientific">Fructobacillus evanidus</name>
    <dbReference type="NCBI Taxonomy" id="3064281"/>
    <lineage>
        <taxon>Bacteria</taxon>
        <taxon>Bacillati</taxon>
        <taxon>Bacillota</taxon>
        <taxon>Bacilli</taxon>
        <taxon>Lactobacillales</taxon>
        <taxon>Lactobacillaceae</taxon>
        <taxon>Fructobacillus</taxon>
    </lineage>
</organism>
<comment type="caution">
    <text evidence="8">The sequence shown here is derived from an EMBL/GenBank/DDBJ whole genome shotgun (WGS) entry which is preliminary data.</text>
</comment>
<dbReference type="RefSeq" id="WP_338343886.1">
    <property type="nucleotide sequence ID" value="NZ_CAUZLH010000003.1"/>
</dbReference>
<dbReference type="PANTHER" id="PTHR33545">
    <property type="entry name" value="UPF0750 MEMBRANE PROTEIN YITT-RELATED"/>
    <property type="match status" value="1"/>
</dbReference>
<dbReference type="Pfam" id="PF02588">
    <property type="entry name" value="YitT_membrane"/>
    <property type="match status" value="1"/>
</dbReference>
<comment type="subcellular location">
    <subcellularLocation>
        <location evidence="1">Cell membrane</location>
        <topology evidence="1">Multi-pass membrane protein</topology>
    </subcellularLocation>
</comment>
<dbReference type="PIRSF" id="PIRSF006483">
    <property type="entry name" value="Membrane_protein_YitT"/>
    <property type="match status" value="1"/>
</dbReference>
<dbReference type="InterPro" id="IPR003740">
    <property type="entry name" value="YitT"/>
</dbReference>
<evidence type="ECO:0000256" key="6">
    <source>
        <dbReference type="SAM" id="Phobius"/>
    </source>
</evidence>
<dbReference type="EMBL" id="CAUZMB010000005">
    <property type="protein sequence ID" value="CAK1243214.1"/>
    <property type="molecule type" value="Genomic_DNA"/>
</dbReference>
<feature type="transmembrane region" description="Helical" evidence="6">
    <location>
        <begin position="179"/>
        <end position="198"/>
    </location>
</feature>
<evidence type="ECO:0000256" key="4">
    <source>
        <dbReference type="ARBA" id="ARBA00022989"/>
    </source>
</evidence>
<gene>
    <name evidence="8" type="ORF">R55214_HHFBAMCI_00924</name>
</gene>
<reference evidence="8 9" key="1">
    <citation type="submission" date="2023-10" db="EMBL/GenBank/DDBJ databases">
        <authorList>
            <person name="Botero Cardona J."/>
        </authorList>
    </citation>
    <scope>NUCLEOTIDE SEQUENCE [LARGE SCALE GENOMIC DNA]</scope>
    <source>
        <strain evidence="8 9">R-55214</strain>
    </source>
</reference>
<dbReference type="CDD" id="cd16380">
    <property type="entry name" value="YitT_C"/>
    <property type="match status" value="1"/>
</dbReference>
<accession>A0ABM9MVJ4</accession>
<feature type="transmembrane region" description="Helical" evidence="6">
    <location>
        <begin position="85"/>
        <end position="103"/>
    </location>
</feature>
<feature type="transmembrane region" description="Helical" evidence="6">
    <location>
        <begin position="115"/>
        <end position="136"/>
    </location>
</feature>
<keyword evidence="3 6" id="KW-0812">Transmembrane</keyword>
<protein>
    <submittedName>
        <fullName evidence="8">Contains DUF161 and DUF2179 domains (YitT)</fullName>
    </submittedName>
</protein>
<name>A0ABM9MVJ4_9LACO</name>
<evidence type="ECO:0000256" key="5">
    <source>
        <dbReference type="ARBA" id="ARBA00023136"/>
    </source>
</evidence>
<dbReference type="InterPro" id="IPR051461">
    <property type="entry name" value="UPF0750_membrane"/>
</dbReference>
<evidence type="ECO:0000313" key="9">
    <source>
        <dbReference type="Proteomes" id="UP001314166"/>
    </source>
</evidence>
<evidence type="ECO:0000256" key="1">
    <source>
        <dbReference type="ARBA" id="ARBA00004651"/>
    </source>
</evidence>
<keyword evidence="4 6" id="KW-1133">Transmembrane helix</keyword>
<feature type="transmembrane region" description="Helical" evidence="6">
    <location>
        <begin position="156"/>
        <end position="173"/>
    </location>
</feature>
<dbReference type="Gene3D" id="3.30.70.120">
    <property type="match status" value="1"/>
</dbReference>
<dbReference type="Pfam" id="PF10035">
    <property type="entry name" value="DUF2179"/>
    <property type="match status" value="1"/>
</dbReference>
<dbReference type="InterPro" id="IPR015867">
    <property type="entry name" value="N-reg_PII/ATP_PRibTrfase_C"/>
</dbReference>
<evidence type="ECO:0000256" key="3">
    <source>
        <dbReference type="ARBA" id="ARBA00022692"/>
    </source>
</evidence>
<evidence type="ECO:0000259" key="7">
    <source>
        <dbReference type="Pfam" id="PF10035"/>
    </source>
</evidence>
<feature type="transmembrane region" description="Helical" evidence="6">
    <location>
        <begin position="12"/>
        <end position="35"/>
    </location>
</feature>
<dbReference type="InterPro" id="IPR019264">
    <property type="entry name" value="DUF2179"/>
</dbReference>
<proteinExistence type="predicted"/>
<keyword evidence="9" id="KW-1185">Reference proteome</keyword>
<dbReference type="Proteomes" id="UP001314166">
    <property type="component" value="Unassembled WGS sequence"/>
</dbReference>